<evidence type="ECO:0000256" key="3">
    <source>
        <dbReference type="ARBA" id="ARBA00022729"/>
    </source>
</evidence>
<evidence type="ECO:0000313" key="7">
    <source>
        <dbReference type="EMBL" id="MBB4025881.1"/>
    </source>
</evidence>
<sequence length="779" mass="90421">MRFLSMRVAYKISFIFFIFFIFYSCSPTKYVGKDEYLLDRVKVKVDDYKLNRSDLKRNIRQKPNTRILGVARFHLGLYNLSGRNEKKKFNQWLRRIGEAPVIYDPFMTQRSASQIELYLHNKGFYSAEVSDTIFYKKRKAFVEYHVKVGPVTRIQEVRFDDKEGGRVNQIAEESGLMANFRRDTVNTLLEKDAPLDLDVLDDERERITKMLREKGYFNFSKNFIQFFADTTSAAKENMAKVFVRVVENAVDSNAYRRYFVRNISVNFDYDPMLTAEQVDSTYNTLYYNGYNILYKGKLKIKPKMIIETIQLQQMELYDARRVIDTYVRLQALNLFKMVNIDFKEVESDGDVKALDCVIQLSPVKRQSYNVFLEGTHNSGNMGVGGNFTYNHRNVFRAGENISASIWGSLRKEQVNGEGKIFNTSEIGAELKLVTPQFWMPFFKMKDFRRNYAPKTSISFSYSYEYTPYYTRSIANARFGYLWRKANKKWRYNFDLIDLNYVLMKDVDQNFIDGLKNEYIKNAYTDHMILSAVFSATYTDQQVNVKTANYSYFRVNTETSGNFLSVIDGIAGSKSSASGTLNEKYYKIFGVRYAQFVKADAEYRYNWYINRANSLVGRLFVGCGYPYGNMKVLPFEEAYYGGGANDIRAWQARTLGPGSYLATEKYPNSVGDFKLAGNIEYRFKLIWLLEGALFVDAGNVWNINPKENRFGAKLNYNFFNQIAIGTGAGLRLNANFFLLRFDLGIKVKDPSMPEGNRFVLFDSRGGFRRSVFNVAIGYPF</sequence>
<keyword evidence="8" id="KW-1185">Reference proteome</keyword>
<dbReference type="Gene3D" id="3.10.20.310">
    <property type="entry name" value="membrane protein fhac"/>
    <property type="match status" value="1"/>
</dbReference>
<evidence type="ECO:0000256" key="5">
    <source>
        <dbReference type="ARBA" id="ARBA00023237"/>
    </source>
</evidence>
<protein>
    <submittedName>
        <fullName evidence="7">Outer membrane protein assembly factor BamA</fullName>
    </submittedName>
</protein>
<evidence type="ECO:0000256" key="1">
    <source>
        <dbReference type="ARBA" id="ARBA00004370"/>
    </source>
</evidence>
<keyword evidence="3" id="KW-0732">Signal</keyword>
<dbReference type="AlphaFoldDB" id="A0A7W6MYF4"/>
<gene>
    <name evidence="7" type="ORF">GGR14_001665</name>
</gene>
<accession>A0A7W6MYF4</accession>
<dbReference type="PROSITE" id="PS51257">
    <property type="entry name" value="PROKAR_LIPOPROTEIN"/>
    <property type="match status" value="1"/>
</dbReference>
<dbReference type="EMBL" id="JACIES010000003">
    <property type="protein sequence ID" value="MBB4025881.1"/>
    <property type="molecule type" value="Genomic_DNA"/>
</dbReference>
<evidence type="ECO:0000256" key="4">
    <source>
        <dbReference type="ARBA" id="ARBA00023136"/>
    </source>
</evidence>
<evidence type="ECO:0000259" key="6">
    <source>
        <dbReference type="Pfam" id="PF01103"/>
    </source>
</evidence>
<dbReference type="GO" id="GO:0019867">
    <property type="term" value="C:outer membrane"/>
    <property type="evidence" value="ECO:0007669"/>
    <property type="project" value="InterPro"/>
</dbReference>
<dbReference type="GeneID" id="93100396"/>
<evidence type="ECO:0000256" key="2">
    <source>
        <dbReference type="ARBA" id="ARBA00022692"/>
    </source>
</evidence>
<dbReference type="Gene3D" id="2.40.160.50">
    <property type="entry name" value="membrane protein fhac: a member of the omp85/tpsb transporter family"/>
    <property type="match status" value="1"/>
</dbReference>
<keyword evidence="5" id="KW-0998">Cell outer membrane</keyword>
<dbReference type="InterPro" id="IPR000184">
    <property type="entry name" value="Bac_surfAg_D15"/>
</dbReference>
<organism evidence="7 8">
    <name type="scientific">Butyricimonas faecihominis</name>
    <dbReference type="NCBI Taxonomy" id="1472416"/>
    <lineage>
        <taxon>Bacteria</taxon>
        <taxon>Pseudomonadati</taxon>
        <taxon>Bacteroidota</taxon>
        <taxon>Bacteroidia</taxon>
        <taxon>Bacteroidales</taxon>
        <taxon>Odoribacteraceae</taxon>
        <taxon>Butyricimonas</taxon>
    </lineage>
</organism>
<comment type="caution">
    <text evidence="7">The sequence shown here is derived from an EMBL/GenBank/DDBJ whole genome shotgun (WGS) entry which is preliminary data.</text>
</comment>
<keyword evidence="4" id="KW-0472">Membrane</keyword>
<dbReference type="Pfam" id="PF01103">
    <property type="entry name" value="Omp85"/>
    <property type="match status" value="1"/>
</dbReference>
<dbReference type="PANTHER" id="PTHR12815">
    <property type="entry name" value="SORTING AND ASSEMBLY MACHINERY SAMM50 PROTEIN FAMILY MEMBER"/>
    <property type="match status" value="1"/>
</dbReference>
<feature type="domain" description="Bacterial surface antigen (D15)" evidence="6">
    <location>
        <begin position="400"/>
        <end position="757"/>
    </location>
</feature>
<evidence type="ECO:0000313" key="8">
    <source>
        <dbReference type="Proteomes" id="UP000546007"/>
    </source>
</evidence>
<dbReference type="InterPro" id="IPR039910">
    <property type="entry name" value="D15-like"/>
</dbReference>
<reference evidence="7 8" key="1">
    <citation type="submission" date="2020-08" db="EMBL/GenBank/DDBJ databases">
        <title>Genomic Encyclopedia of Type Strains, Phase IV (KMG-IV): sequencing the most valuable type-strain genomes for metagenomic binning, comparative biology and taxonomic classification.</title>
        <authorList>
            <person name="Goeker M."/>
        </authorList>
    </citation>
    <scope>NUCLEOTIDE SEQUENCE [LARGE SCALE GENOMIC DNA]</scope>
    <source>
        <strain evidence="7 8">DSM 105721</strain>
    </source>
</reference>
<keyword evidence="2" id="KW-0812">Transmembrane</keyword>
<proteinExistence type="predicted"/>
<dbReference type="PANTHER" id="PTHR12815:SF47">
    <property type="entry name" value="TRANSLOCATION AND ASSEMBLY MODULE SUBUNIT TAMA"/>
    <property type="match status" value="1"/>
</dbReference>
<name>A0A7W6MYF4_9BACT</name>
<dbReference type="RefSeq" id="WP_229782917.1">
    <property type="nucleotide sequence ID" value="NZ_AP028155.1"/>
</dbReference>
<comment type="subcellular location">
    <subcellularLocation>
        <location evidence="1">Membrane</location>
    </subcellularLocation>
</comment>
<dbReference type="Proteomes" id="UP000546007">
    <property type="component" value="Unassembled WGS sequence"/>
</dbReference>